<proteinExistence type="predicted"/>
<dbReference type="Proteomes" id="UP001172386">
    <property type="component" value="Unassembled WGS sequence"/>
</dbReference>
<gene>
    <name evidence="1" type="primary">SSZ1</name>
    <name evidence="1" type="ORF">H2198_005141</name>
</gene>
<accession>A0ACC3A7E4</accession>
<keyword evidence="2" id="KW-1185">Reference proteome</keyword>
<comment type="caution">
    <text evidence="1">The sequence shown here is derived from an EMBL/GenBank/DDBJ whole genome shotgun (WGS) entry which is preliminary data.</text>
</comment>
<name>A0ACC3A7E4_9EURO</name>
<reference evidence="1" key="1">
    <citation type="submission" date="2022-10" db="EMBL/GenBank/DDBJ databases">
        <title>Culturing micro-colonial fungi from biological soil crusts in the Mojave desert and describing Neophaeococcomyces mojavensis, and introducing the new genera and species Taxawa tesnikishii.</title>
        <authorList>
            <person name="Kurbessoian T."/>
            <person name="Stajich J.E."/>
        </authorList>
    </citation>
    <scope>NUCLEOTIDE SEQUENCE</scope>
    <source>
        <strain evidence="1">JES_112</strain>
    </source>
</reference>
<evidence type="ECO:0000313" key="2">
    <source>
        <dbReference type="Proteomes" id="UP001172386"/>
    </source>
</evidence>
<sequence length="576" mass="62073">MSDETNGTSSPEQYAIGLSFGNSYSSIAHISQDGKVEVIANEEGDRQIPSILSYVDGEEYHGTQAKAQLVRNAKNTIASFKDYIGKPYKSIDPTPCHYSAHPTESDGKVVFTVQDKEGDATSNVSVSEVTTRHIKKLRASAADFTGKNITSAVVTVPTDTTTEQKAALAKAAKDANVEILQFINEPIAALLAYDSRMPEAVQDRIILVADFGGTRSDAAVVVATGGGLYSILATLHDYELGGSNLDQVLIDHFAKEFEKKNKTDPRKNDRSLAKLKLESEAVKKALSQSAAATCSIESLADGVDFRSTINRTRFQLLSVKVFQRFTRMIEEIVKKAGLDVLNIDEVILSGGTSHVPKIAENIQALFPESVQVFAPATSTAALNPSELSARGAAIQASMIQEFDKEDIEQSTHEMVTVTPHTQYAIGVQVTGDPADAFTVIVPSTTAVPARKTKTINAPEGDVLVVVSEGESDIKVTKPEPKTKTKGATVEDADDEDDDDDDEDEEDEEEEIREKVYKVKKQLAEFQFTGLKKGAKLEVTVNVDSDLGLSITAREAKGKGGVRGALEKPKVTENGSA</sequence>
<organism evidence="1 2">
    <name type="scientific">Neophaeococcomyces mojaviensis</name>
    <dbReference type="NCBI Taxonomy" id="3383035"/>
    <lineage>
        <taxon>Eukaryota</taxon>
        <taxon>Fungi</taxon>
        <taxon>Dikarya</taxon>
        <taxon>Ascomycota</taxon>
        <taxon>Pezizomycotina</taxon>
        <taxon>Eurotiomycetes</taxon>
        <taxon>Chaetothyriomycetidae</taxon>
        <taxon>Chaetothyriales</taxon>
        <taxon>Chaetothyriales incertae sedis</taxon>
        <taxon>Neophaeococcomyces</taxon>
    </lineage>
</organism>
<evidence type="ECO:0000313" key="1">
    <source>
        <dbReference type="EMBL" id="KAJ9656179.1"/>
    </source>
</evidence>
<dbReference type="EMBL" id="JAPDRQ010000082">
    <property type="protein sequence ID" value="KAJ9656179.1"/>
    <property type="molecule type" value="Genomic_DNA"/>
</dbReference>
<protein>
    <submittedName>
        <fullName evidence="1">Hsp70 protein that interacts with Zuo1p</fullName>
    </submittedName>
</protein>